<feature type="non-terminal residue" evidence="1">
    <location>
        <position position="64"/>
    </location>
</feature>
<reference evidence="1" key="1">
    <citation type="submission" date="2020-02" db="EMBL/GenBank/DDBJ databases">
        <title>Relaxed selection underlies rapid genomic changes in the transitions from sociality to social parasitism in ants.</title>
        <authorList>
            <person name="Bi X."/>
        </authorList>
    </citation>
    <scope>NUCLEOTIDE SEQUENCE</scope>
    <source>
        <strain evidence="1">BGI-DK2013a</strain>
        <tissue evidence="1">Whole body</tissue>
    </source>
</reference>
<dbReference type="AlphaFoldDB" id="A0A836JE95"/>
<dbReference type="PANTHER" id="PTHR46060">
    <property type="entry name" value="MARINER MOS1 TRANSPOSASE-LIKE PROTEIN"/>
    <property type="match status" value="1"/>
</dbReference>
<dbReference type="GO" id="GO:0008168">
    <property type="term" value="F:methyltransferase activity"/>
    <property type="evidence" value="ECO:0007669"/>
    <property type="project" value="UniProtKB-KW"/>
</dbReference>
<dbReference type="GO" id="GO:0003676">
    <property type="term" value="F:nucleic acid binding"/>
    <property type="evidence" value="ECO:0007669"/>
    <property type="project" value="InterPro"/>
</dbReference>
<sequence length="64" mass="7864">MDKWVPHELTERNKLDRLNVIHELKYEILQHPAYSPDLSPTDFHFFKHLEQFLRAKQYENGDRK</sequence>
<dbReference type="GO" id="GO:0032259">
    <property type="term" value="P:methylation"/>
    <property type="evidence" value="ECO:0007669"/>
    <property type="project" value="UniProtKB-KW"/>
</dbReference>
<dbReference type="Proteomes" id="UP000667349">
    <property type="component" value="Unassembled WGS sequence"/>
</dbReference>
<feature type="non-terminal residue" evidence="1">
    <location>
        <position position="1"/>
    </location>
</feature>
<accession>A0A836JE95</accession>
<keyword evidence="1" id="KW-0808">Transferase</keyword>
<keyword evidence="1" id="KW-0489">Methyltransferase</keyword>
<dbReference type="InterPro" id="IPR036397">
    <property type="entry name" value="RNaseH_sf"/>
</dbReference>
<dbReference type="Gene3D" id="3.30.420.10">
    <property type="entry name" value="Ribonuclease H-like superfamily/Ribonuclease H"/>
    <property type="match status" value="1"/>
</dbReference>
<dbReference type="EMBL" id="JAANHZ010000566">
    <property type="protein sequence ID" value="KAG5309723.1"/>
    <property type="molecule type" value="Genomic_DNA"/>
</dbReference>
<evidence type="ECO:0000313" key="1">
    <source>
        <dbReference type="EMBL" id="KAG5309723.1"/>
    </source>
</evidence>
<comment type="caution">
    <text evidence="1">The sequence shown here is derived from an EMBL/GenBank/DDBJ whole genome shotgun (WGS) entry which is preliminary data.</text>
</comment>
<evidence type="ECO:0000313" key="2">
    <source>
        <dbReference type="Proteomes" id="UP000667349"/>
    </source>
</evidence>
<keyword evidence="2" id="KW-1185">Reference proteome</keyword>
<dbReference type="PANTHER" id="PTHR46060:SF1">
    <property type="entry name" value="MARINER MOS1 TRANSPOSASE-LIKE PROTEIN"/>
    <property type="match status" value="1"/>
</dbReference>
<proteinExistence type="predicted"/>
<organism evidence="1 2">
    <name type="scientific">Acromyrmex insinuator</name>
    <dbReference type="NCBI Taxonomy" id="230686"/>
    <lineage>
        <taxon>Eukaryota</taxon>
        <taxon>Metazoa</taxon>
        <taxon>Ecdysozoa</taxon>
        <taxon>Arthropoda</taxon>
        <taxon>Hexapoda</taxon>
        <taxon>Insecta</taxon>
        <taxon>Pterygota</taxon>
        <taxon>Neoptera</taxon>
        <taxon>Endopterygota</taxon>
        <taxon>Hymenoptera</taxon>
        <taxon>Apocrita</taxon>
        <taxon>Aculeata</taxon>
        <taxon>Formicoidea</taxon>
        <taxon>Formicidae</taxon>
        <taxon>Myrmicinae</taxon>
        <taxon>Acromyrmex</taxon>
    </lineage>
</organism>
<dbReference type="InterPro" id="IPR052709">
    <property type="entry name" value="Transposase-MT_Hybrid"/>
</dbReference>
<protein>
    <submittedName>
        <fullName evidence="1">SETMR methyltransferase</fullName>
    </submittedName>
</protein>
<gene>
    <name evidence="1" type="primary">Setmar_128</name>
    <name evidence="1" type="ORF">G6Z75_0007353</name>
</gene>
<name>A0A836JE95_9HYME</name>